<evidence type="ECO:0000256" key="3">
    <source>
        <dbReference type="ARBA" id="ARBA00023015"/>
    </source>
</evidence>
<comment type="subcellular location">
    <subcellularLocation>
        <location evidence="1">Nucleus</location>
    </subcellularLocation>
</comment>
<feature type="compositionally biased region" description="Polar residues" evidence="7">
    <location>
        <begin position="566"/>
        <end position="582"/>
    </location>
</feature>
<feature type="compositionally biased region" description="Polar residues" evidence="7">
    <location>
        <begin position="142"/>
        <end position="163"/>
    </location>
</feature>
<evidence type="ECO:0000256" key="4">
    <source>
        <dbReference type="ARBA" id="ARBA00023125"/>
    </source>
</evidence>
<gene>
    <name evidence="9" type="ORF">SEPCBS57363_001458</name>
</gene>
<feature type="region of interest" description="Disordered" evidence="7">
    <location>
        <begin position="142"/>
        <end position="178"/>
    </location>
</feature>
<evidence type="ECO:0000256" key="6">
    <source>
        <dbReference type="ARBA" id="ARBA00023242"/>
    </source>
</evidence>
<dbReference type="Pfam" id="PF04082">
    <property type="entry name" value="Fungal_trans"/>
    <property type="match status" value="1"/>
</dbReference>
<sequence>MEAPFPAAADIIASSSLSDGFSAPYGRACANCSRAKCRCVYRKNGAGCERCYRLSKECQPSITVRRNAGVSSPASKRSSSLTLSRAAQLELKLDGLISLLKSQSTGQSTIIEGATSNTACSASTPSAASDVFNSYRAGITNSQASSSNGHAASTISKSRQPCSYTAPESRLSHKNQSLYPNGPDFGCGIVPHNNGQSMLSVADLSTPSQPRTNNRASTSPLDGVMPHGEQQTCIAMAGKCAGGHMPRTPESSNSSTATATATATAQAGHNYQQGKRQLLEGREQEQQGQSAASSANLGWGFGNFAELPRPRDIQAPAISSLEPDGSVNVLDFLNLDPALEPTLAEADLSLDRFRTTMLPYFPFVNLPPDLTAAQLRRNRPALWLSIMSVTCQRVPTHTQLARNTHLRALFAHRIVFESEKSLDLLQALLAFLTWVHYTSKRDRPTLCVLSQLAVSLVYDLGLHKGASPCKSLIARLLRDHYQQSLTVDDQPTLPPLLDERRAALATYMLTSKFSIALKRCEPLRWTTRLEEHLHEIAVQAETPLDHVLVTQVRLQRLADHVHQGEWQLNDSNDPNSLRSNSPELGRLSNPENKLLPPYVVRVLRAKLEEIRDNIPAEVRNYDGVLDALYAAEMMLCAGAVLPVVAPVASMASIAIISVRARSKPPLRSEKPVANIEKKSSASGGFIPSAVDYSRVAALEQCVEAVAQFWSFFQKITSGSYAALPFAFFAHFTHCVVLLYGLSVVDEPNWDRASVRDRLHVLDMLDGFIAKLRDAPRVGPGTSVTGTEA</sequence>
<evidence type="ECO:0000256" key="7">
    <source>
        <dbReference type="SAM" id="MobiDB-lite"/>
    </source>
</evidence>
<dbReference type="SUPFAM" id="SSF57701">
    <property type="entry name" value="Zn2/Cys6 DNA-binding domain"/>
    <property type="match status" value="1"/>
</dbReference>
<dbReference type="Proteomes" id="UP001642501">
    <property type="component" value="Unassembled WGS sequence"/>
</dbReference>
<keyword evidence="10" id="KW-1185">Reference proteome</keyword>
<dbReference type="PROSITE" id="PS00463">
    <property type="entry name" value="ZN2_CY6_FUNGAL_1"/>
    <property type="match status" value="1"/>
</dbReference>
<name>A0ABP0DBY5_9PEZI</name>
<keyword evidence="6" id="KW-0539">Nucleus</keyword>
<proteinExistence type="predicted"/>
<keyword evidence="5" id="KW-0804">Transcription</keyword>
<reference evidence="9 10" key="1">
    <citation type="submission" date="2024-01" db="EMBL/GenBank/DDBJ databases">
        <authorList>
            <person name="Allen C."/>
            <person name="Tagirdzhanova G."/>
        </authorList>
    </citation>
    <scope>NUCLEOTIDE SEQUENCE [LARGE SCALE GENOMIC DNA]</scope>
    <source>
        <strain evidence="9 10">CBS 573.63</strain>
    </source>
</reference>
<feature type="domain" description="Zn(2)-C6 fungal-type" evidence="8">
    <location>
        <begin position="28"/>
        <end position="58"/>
    </location>
</feature>
<accession>A0ABP0DBY5</accession>
<dbReference type="PANTHER" id="PTHR31845">
    <property type="entry name" value="FINGER DOMAIN PROTEIN, PUTATIVE-RELATED"/>
    <property type="match status" value="1"/>
</dbReference>
<dbReference type="PANTHER" id="PTHR31845:SF32">
    <property type="entry name" value="MISCELLANEOUS ZN(II)2CYS6 TRANSCRIPTION FACTOR (EUROFUNG)-RELATED"/>
    <property type="match status" value="1"/>
</dbReference>
<evidence type="ECO:0000256" key="2">
    <source>
        <dbReference type="ARBA" id="ARBA00022723"/>
    </source>
</evidence>
<comment type="caution">
    <text evidence="9">The sequence shown here is derived from an EMBL/GenBank/DDBJ whole genome shotgun (WGS) entry which is preliminary data.</text>
</comment>
<evidence type="ECO:0000313" key="10">
    <source>
        <dbReference type="Proteomes" id="UP001642501"/>
    </source>
</evidence>
<feature type="compositionally biased region" description="Low complexity" evidence="7">
    <location>
        <begin position="256"/>
        <end position="265"/>
    </location>
</feature>
<dbReference type="InterPro" id="IPR001138">
    <property type="entry name" value="Zn2Cys6_DnaBD"/>
</dbReference>
<keyword evidence="4" id="KW-0238">DNA-binding</keyword>
<feature type="region of interest" description="Disordered" evidence="7">
    <location>
        <begin position="199"/>
        <end position="225"/>
    </location>
</feature>
<dbReference type="Gene3D" id="4.10.240.10">
    <property type="entry name" value="Zn(2)-C6 fungal-type DNA-binding domain"/>
    <property type="match status" value="1"/>
</dbReference>
<organism evidence="9 10">
    <name type="scientific">Sporothrix epigloea</name>
    <dbReference type="NCBI Taxonomy" id="1892477"/>
    <lineage>
        <taxon>Eukaryota</taxon>
        <taxon>Fungi</taxon>
        <taxon>Dikarya</taxon>
        <taxon>Ascomycota</taxon>
        <taxon>Pezizomycotina</taxon>
        <taxon>Sordariomycetes</taxon>
        <taxon>Sordariomycetidae</taxon>
        <taxon>Ophiostomatales</taxon>
        <taxon>Ophiostomataceae</taxon>
        <taxon>Sporothrix</taxon>
    </lineage>
</organism>
<feature type="compositionally biased region" description="Polar residues" evidence="7">
    <location>
        <begin position="199"/>
        <end position="220"/>
    </location>
</feature>
<feature type="region of interest" description="Disordered" evidence="7">
    <location>
        <begin position="565"/>
        <end position="588"/>
    </location>
</feature>
<keyword evidence="3" id="KW-0805">Transcription regulation</keyword>
<dbReference type="InterPro" id="IPR007219">
    <property type="entry name" value="XnlR_reg_dom"/>
</dbReference>
<evidence type="ECO:0000259" key="8">
    <source>
        <dbReference type="PROSITE" id="PS00463"/>
    </source>
</evidence>
<dbReference type="CDD" id="cd12148">
    <property type="entry name" value="fungal_TF_MHR"/>
    <property type="match status" value="1"/>
</dbReference>
<dbReference type="InterPro" id="IPR051089">
    <property type="entry name" value="prtT"/>
</dbReference>
<dbReference type="InterPro" id="IPR036864">
    <property type="entry name" value="Zn2-C6_fun-type_DNA-bd_sf"/>
</dbReference>
<evidence type="ECO:0000313" key="9">
    <source>
        <dbReference type="EMBL" id="CAK7265198.1"/>
    </source>
</evidence>
<evidence type="ECO:0000256" key="5">
    <source>
        <dbReference type="ARBA" id="ARBA00023163"/>
    </source>
</evidence>
<evidence type="ECO:0000256" key="1">
    <source>
        <dbReference type="ARBA" id="ARBA00004123"/>
    </source>
</evidence>
<keyword evidence="2" id="KW-0479">Metal-binding</keyword>
<dbReference type="EMBL" id="CAWUOM010000015">
    <property type="protein sequence ID" value="CAK7265198.1"/>
    <property type="molecule type" value="Genomic_DNA"/>
</dbReference>
<feature type="region of interest" description="Disordered" evidence="7">
    <location>
        <begin position="242"/>
        <end position="272"/>
    </location>
</feature>
<protein>
    <recommendedName>
        <fullName evidence="8">Zn(2)-C6 fungal-type domain-containing protein</fullName>
    </recommendedName>
</protein>